<reference evidence="1" key="1">
    <citation type="submission" date="2020-02" db="EMBL/GenBank/DDBJ databases">
        <authorList>
            <person name="Meier V. D."/>
        </authorList>
    </citation>
    <scope>NUCLEOTIDE SEQUENCE</scope>
    <source>
        <strain evidence="1">AVDCRST_MAG54</strain>
    </source>
</reference>
<sequence length="122" mass="12602">MLGPVRGGGLRTVSILDHSFGLSAADEILGGRTRRPARDVVIGEAPAVDARHPDVVAHRALRRAVFVDEQGLRPGDAAGDLDVHDHDPRAIVLVARDGAGEVLGGVRLAPADPDAARPTSAG</sequence>
<dbReference type="InterPro" id="IPR016181">
    <property type="entry name" value="Acyl_CoA_acyltransferase"/>
</dbReference>
<evidence type="ECO:0000313" key="1">
    <source>
        <dbReference type="EMBL" id="CAA9229280.1"/>
    </source>
</evidence>
<dbReference type="AlphaFoldDB" id="A0A6J4HQK2"/>
<dbReference type="SUPFAM" id="SSF55729">
    <property type="entry name" value="Acyl-CoA N-acyltransferases (Nat)"/>
    <property type="match status" value="1"/>
</dbReference>
<proteinExistence type="predicted"/>
<protein>
    <submittedName>
        <fullName evidence="1">Selenophosphate synthetase-related proteins</fullName>
    </submittedName>
</protein>
<organism evidence="1">
    <name type="scientific">uncultured Actinomycetospora sp</name>
    <dbReference type="NCBI Taxonomy" id="1135996"/>
    <lineage>
        <taxon>Bacteria</taxon>
        <taxon>Bacillati</taxon>
        <taxon>Actinomycetota</taxon>
        <taxon>Actinomycetes</taxon>
        <taxon>Pseudonocardiales</taxon>
        <taxon>Pseudonocardiaceae</taxon>
        <taxon>Actinomycetospora</taxon>
        <taxon>environmental samples</taxon>
    </lineage>
</organism>
<name>A0A6J4HQK2_9PSEU</name>
<gene>
    <name evidence="1" type="ORF">AVDCRST_MAG54-944</name>
</gene>
<dbReference type="EMBL" id="CADCTH010000128">
    <property type="protein sequence ID" value="CAA9229280.1"/>
    <property type="molecule type" value="Genomic_DNA"/>
</dbReference>
<accession>A0A6J4HQK2</accession>
<dbReference type="Gene3D" id="3.40.630.30">
    <property type="match status" value="1"/>
</dbReference>